<protein>
    <submittedName>
        <fullName evidence="1">Conserved oligomeric Golgi complex subunit 8</fullName>
    </submittedName>
</protein>
<organism evidence="1">
    <name type="scientific">Hydatigena taeniaeformis</name>
    <name type="common">Feline tapeworm</name>
    <name type="synonym">Taenia taeniaeformis</name>
    <dbReference type="NCBI Taxonomy" id="6205"/>
    <lineage>
        <taxon>Eukaryota</taxon>
        <taxon>Metazoa</taxon>
        <taxon>Spiralia</taxon>
        <taxon>Lophotrochozoa</taxon>
        <taxon>Platyhelminthes</taxon>
        <taxon>Cestoda</taxon>
        <taxon>Eucestoda</taxon>
        <taxon>Cyclophyllidea</taxon>
        <taxon>Taeniidae</taxon>
        <taxon>Hydatigera</taxon>
    </lineage>
</organism>
<proteinExistence type="predicted"/>
<accession>A0A0R3WTM2</accession>
<evidence type="ECO:0000313" key="1">
    <source>
        <dbReference type="WBParaSite" id="TTAC_0000411201-mRNA-1"/>
    </source>
</evidence>
<name>A0A0R3WTM2_HYDTA</name>
<dbReference type="AlphaFoldDB" id="A0A0R3WTM2"/>
<sequence>LNSIDSRVSMSFFRPPLIPGRIQKTRSDILNSIDSLERALRLATTLLSPNICFIIAHLTSAIRNIRSNISDSICTDDYFPLSSVESMAGLMAPILFPTLSETKVTRNSGVECCEWREVLLSTLFSVDDGKCIEPIELLSDV</sequence>
<reference evidence="1" key="1">
    <citation type="submission" date="2017-02" db="UniProtKB">
        <authorList>
            <consortium name="WormBaseParasite"/>
        </authorList>
    </citation>
    <scope>IDENTIFICATION</scope>
</reference>
<dbReference type="WBParaSite" id="TTAC_0000411201-mRNA-1">
    <property type="protein sequence ID" value="TTAC_0000411201-mRNA-1"/>
    <property type="gene ID" value="TTAC_0000411201"/>
</dbReference>
<dbReference type="STRING" id="6205.A0A0R3WTM2"/>